<feature type="transmembrane region" description="Helical" evidence="10">
    <location>
        <begin position="644"/>
        <end position="664"/>
    </location>
</feature>
<comment type="similarity">
    <text evidence="2">Belongs to the ABC transporter superfamily. ABCG family. PDR (TC 3.A.1.205) subfamily.</text>
</comment>
<dbReference type="SUPFAM" id="SSF52540">
    <property type="entry name" value="P-loop containing nucleoside triphosphate hydrolases"/>
    <property type="match status" value="2"/>
</dbReference>
<evidence type="ECO:0000313" key="13">
    <source>
        <dbReference type="Proteomes" id="UP000886523"/>
    </source>
</evidence>
<feature type="transmembrane region" description="Helical" evidence="10">
    <location>
        <begin position="532"/>
        <end position="551"/>
    </location>
</feature>
<feature type="transmembrane region" description="Helical" evidence="10">
    <location>
        <begin position="1204"/>
        <end position="1225"/>
    </location>
</feature>
<feature type="transmembrane region" description="Helical" evidence="10">
    <location>
        <begin position="1175"/>
        <end position="1192"/>
    </location>
</feature>
<evidence type="ECO:0000256" key="8">
    <source>
        <dbReference type="ARBA" id="ARBA00023136"/>
    </source>
</evidence>
<comment type="caution">
    <text evidence="12">The sequence shown here is derived from an EMBL/GenBank/DDBJ whole genome shotgun (WGS) entry which is preliminary data.</text>
</comment>
<dbReference type="Pfam" id="PF14510">
    <property type="entry name" value="ABC_trans_N"/>
    <property type="match status" value="1"/>
</dbReference>
<evidence type="ECO:0000256" key="9">
    <source>
        <dbReference type="SAM" id="MobiDB-lite"/>
    </source>
</evidence>
<evidence type="ECO:0000256" key="6">
    <source>
        <dbReference type="ARBA" id="ARBA00022840"/>
    </source>
</evidence>
<keyword evidence="8 10" id="KW-0472">Membrane</keyword>
<name>A0A9P6AUZ5_9AGAM</name>
<evidence type="ECO:0000256" key="2">
    <source>
        <dbReference type="ARBA" id="ARBA00006012"/>
    </source>
</evidence>
<feature type="transmembrane region" description="Helical" evidence="10">
    <location>
        <begin position="612"/>
        <end position="632"/>
    </location>
</feature>
<dbReference type="InterPro" id="IPR013525">
    <property type="entry name" value="ABC2_TM"/>
</dbReference>
<comment type="subcellular location">
    <subcellularLocation>
        <location evidence="1">Membrane</location>
        <topology evidence="1">Multi-pass membrane protein</topology>
    </subcellularLocation>
</comment>
<evidence type="ECO:0000256" key="4">
    <source>
        <dbReference type="ARBA" id="ARBA00022692"/>
    </source>
</evidence>
<dbReference type="InterPro" id="IPR017871">
    <property type="entry name" value="ABC_transporter-like_CS"/>
</dbReference>
<sequence>MADRRSQSQVSPTTEKGNVDEEDGNSAATIPVANLDSHPVDVEHAKAEFEALSRSFSRASSLHRVQSGQKSLEDPDDDDFDLRSFLHSTNARNQGAGIKTKRIGVEWKDVQVIGSGGIKLHVRRFPDAVKEFFLSPMTIALNFLPKSWNPLLPAPKPLLEGFTGLAKPGEMVLVLGRPGSGCSTFLKTIAGNRAEYLAINGNILYSGVPALEFIKRYKGETVYNPEDDVHYATLTVGQTLQFALSTKTPGKRLPDVSKSEFITQVRDLLLRMLNITHTKDILVGNEFVRGISGGERKRVSIAEMMATGACVLSYDNSTRGLDASTALDYAKSIRIMTDIFHMTTFVSIYQAGEGIYEQFDKVLVIDEGRQVYFGPTKDARRYFVDMGFKDFPRQTTADYLTGCTDPNERQYQTGRSADDVPSTSAAMAKYYLDSPIFQAVKADIELYRKQLADDYPVEEFKEAVLQTKGRGSPKNSSYTVSFLAQCQAIARRQLELRTQDQFAWSTGLSTTIGIAIIIGSLFLNMPRTSGGAFTRGGALFISLLFNAFVAYGELPTQMMGRPILQKQVGYTLFRPAAYSLGTLVADMPIGAFQIMMFSIVVYLLCHLTRTAGAFFTFYFIVLTTFYAMTTFFRLIGTVTQDYNVAARLAALIVTTMVAYSGYLIPVFQMKRWLFWIYHINPVNYGFSALMENEFKRINLLCEGGDIVPRNMDGLTQYGTTLGPNQVCTLPGSTPGSTIVTGAAYIRKAFTYSPGQQWRNIGILIVFFVGFQIMQMIAIEYTQSAVPPAIVIFEREDAEKKKLNERLMERKEAARRGELEQDLKGLIKTKKPFTWERLGYTVPVAGGRKKLLSEVYGYVLPGTLTALMGASGAGKTTLLDVLALRKNVGVITGEMLISGRPVDVDFQRGTAYCEQLDVHETTATVREAMRFSAYLRQSYDVPQSEKDAYVEEIIELLELQDLADAMIGSPGLGLGVEARKRLTIGVELAAKPQLLLFLDEPTSGLDGQSAFNVVRFLRKLAAAGQAILCTIHQPNSMLFEHFDRLLLLQKGGETVYFGDIGPDSRVLVDYFARNGAPCPPDANPAEFMLEAIGAGSRKRIGRKDWAEIYLDSPEFQENKRMIEKIKSDSLANNYEEEGPGIVRTEYATPWLYQLKIVTLRTFRSFWRQADYGFTRLFSHGIIALLIALTFLNLPRNVASVQFRVFVIFFASILPAVIIAQVEPMFIMGRQTFIREASSKMYSQPIFAIAQLAAEMPYSALCGLVYYLLFYFPTRFNFDSSRAGYVFLMIMVAEIYAVTLGQTVAAISPTIPVAALFNPFILILYGLFCGVTITQPNMPKFWRSWMYQESFISGLDPLTRLVSGLIVTEMHDLKITCDPSEFYVFNPPSGQTCGEYASAFVTKAGGYLNNLNATAQCQYCKYATGDDYYKPLNISFDNRWRDLGIFIAFLVFNIFLVSVCASCFVLFCGRIVRGYANLLRPFHFLSAPTDHPCIEALPLCETMSLVVVVAHAFIGLSLVIRACPFFFVQVMPLPLCINYNKPTITP</sequence>
<dbReference type="InterPro" id="IPR027417">
    <property type="entry name" value="P-loop_NTPase"/>
</dbReference>
<feature type="transmembrane region" description="Helical" evidence="10">
    <location>
        <begin position="587"/>
        <end position="605"/>
    </location>
</feature>
<evidence type="ECO:0000259" key="11">
    <source>
        <dbReference type="PROSITE" id="PS50893"/>
    </source>
</evidence>
<keyword evidence="4 10" id="KW-0812">Transmembrane</keyword>
<feature type="domain" description="ABC transporter" evidence="11">
    <location>
        <begin position="139"/>
        <end position="392"/>
    </location>
</feature>
<dbReference type="Pfam" id="PF01061">
    <property type="entry name" value="ABC2_membrane"/>
    <property type="match status" value="2"/>
</dbReference>
<keyword evidence="13" id="KW-1185">Reference proteome</keyword>
<dbReference type="OrthoDB" id="245989at2759"/>
<reference evidence="12" key="1">
    <citation type="journal article" date="2020" name="Nat. Commun.">
        <title>Large-scale genome sequencing of mycorrhizal fungi provides insights into the early evolution of symbiotic traits.</title>
        <authorList>
            <person name="Miyauchi S."/>
            <person name="Kiss E."/>
            <person name="Kuo A."/>
            <person name="Drula E."/>
            <person name="Kohler A."/>
            <person name="Sanchez-Garcia M."/>
            <person name="Morin E."/>
            <person name="Andreopoulos B."/>
            <person name="Barry K.W."/>
            <person name="Bonito G."/>
            <person name="Buee M."/>
            <person name="Carver A."/>
            <person name="Chen C."/>
            <person name="Cichocki N."/>
            <person name="Clum A."/>
            <person name="Culley D."/>
            <person name="Crous P.W."/>
            <person name="Fauchery L."/>
            <person name="Girlanda M."/>
            <person name="Hayes R.D."/>
            <person name="Keri Z."/>
            <person name="LaButti K."/>
            <person name="Lipzen A."/>
            <person name="Lombard V."/>
            <person name="Magnuson J."/>
            <person name="Maillard F."/>
            <person name="Murat C."/>
            <person name="Nolan M."/>
            <person name="Ohm R.A."/>
            <person name="Pangilinan J."/>
            <person name="Pereira M.F."/>
            <person name="Perotto S."/>
            <person name="Peter M."/>
            <person name="Pfister S."/>
            <person name="Riley R."/>
            <person name="Sitrit Y."/>
            <person name="Stielow J.B."/>
            <person name="Szollosi G."/>
            <person name="Zifcakova L."/>
            <person name="Stursova M."/>
            <person name="Spatafora J.W."/>
            <person name="Tedersoo L."/>
            <person name="Vaario L.M."/>
            <person name="Yamada A."/>
            <person name="Yan M."/>
            <person name="Wang P."/>
            <person name="Xu J."/>
            <person name="Bruns T."/>
            <person name="Baldrian P."/>
            <person name="Vilgalys R."/>
            <person name="Dunand C."/>
            <person name="Henrissat B."/>
            <person name="Grigoriev I.V."/>
            <person name="Hibbett D."/>
            <person name="Nagy L.G."/>
            <person name="Martin F.M."/>
        </authorList>
    </citation>
    <scope>NUCLEOTIDE SEQUENCE</scope>
    <source>
        <strain evidence="12">UP504</strain>
    </source>
</reference>
<dbReference type="CDD" id="cd03232">
    <property type="entry name" value="ABCG_PDR_domain2"/>
    <property type="match status" value="1"/>
</dbReference>
<feature type="transmembrane region" description="Helical" evidence="10">
    <location>
        <begin position="502"/>
        <end position="523"/>
    </location>
</feature>
<evidence type="ECO:0000256" key="7">
    <source>
        <dbReference type="ARBA" id="ARBA00022989"/>
    </source>
</evidence>
<feature type="transmembrane region" description="Helical" evidence="10">
    <location>
        <begin position="1441"/>
        <end position="1470"/>
    </location>
</feature>
<dbReference type="InterPro" id="IPR034001">
    <property type="entry name" value="ABCG_PDR_1"/>
</dbReference>
<accession>A0A9P6AUZ5</accession>
<evidence type="ECO:0000256" key="10">
    <source>
        <dbReference type="SAM" id="Phobius"/>
    </source>
</evidence>
<keyword evidence="6" id="KW-0067">ATP-binding</keyword>
<feature type="compositionally biased region" description="Polar residues" evidence="9">
    <location>
        <begin position="7"/>
        <end position="16"/>
    </location>
</feature>
<organism evidence="12 13">
    <name type="scientific">Hydnum rufescens UP504</name>
    <dbReference type="NCBI Taxonomy" id="1448309"/>
    <lineage>
        <taxon>Eukaryota</taxon>
        <taxon>Fungi</taxon>
        <taxon>Dikarya</taxon>
        <taxon>Basidiomycota</taxon>
        <taxon>Agaricomycotina</taxon>
        <taxon>Agaricomycetes</taxon>
        <taxon>Cantharellales</taxon>
        <taxon>Hydnaceae</taxon>
        <taxon>Hydnum</taxon>
    </lineage>
</organism>
<dbReference type="InterPro" id="IPR003593">
    <property type="entry name" value="AAA+_ATPase"/>
</dbReference>
<feature type="transmembrane region" description="Helical" evidence="10">
    <location>
        <begin position="1311"/>
        <end position="1331"/>
    </location>
</feature>
<keyword evidence="3" id="KW-0813">Transport</keyword>
<dbReference type="PROSITE" id="PS00211">
    <property type="entry name" value="ABC_TRANSPORTER_1"/>
    <property type="match status" value="1"/>
</dbReference>
<dbReference type="InterPro" id="IPR010929">
    <property type="entry name" value="PDR_CDR_ABC"/>
</dbReference>
<evidence type="ECO:0000256" key="5">
    <source>
        <dbReference type="ARBA" id="ARBA00022741"/>
    </source>
</evidence>
<dbReference type="GO" id="GO:0016887">
    <property type="term" value="F:ATP hydrolysis activity"/>
    <property type="evidence" value="ECO:0007669"/>
    <property type="project" value="InterPro"/>
</dbReference>
<protein>
    <recommendedName>
        <fullName evidence="11">ABC transporter domain-containing protein</fullName>
    </recommendedName>
</protein>
<proteinExistence type="inferred from homology"/>
<dbReference type="GO" id="GO:0005524">
    <property type="term" value="F:ATP binding"/>
    <property type="evidence" value="ECO:0007669"/>
    <property type="project" value="UniProtKB-KW"/>
</dbReference>
<dbReference type="Proteomes" id="UP000886523">
    <property type="component" value="Unassembled WGS sequence"/>
</dbReference>
<dbReference type="InterPro" id="IPR003439">
    <property type="entry name" value="ABC_transporter-like_ATP-bd"/>
</dbReference>
<dbReference type="GO" id="GO:0140359">
    <property type="term" value="F:ABC-type transporter activity"/>
    <property type="evidence" value="ECO:0007669"/>
    <property type="project" value="InterPro"/>
</dbReference>
<evidence type="ECO:0000256" key="1">
    <source>
        <dbReference type="ARBA" id="ARBA00004141"/>
    </source>
</evidence>
<feature type="domain" description="ABC transporter" evidence="11">
    <location>
        <begin position="832"/>
        <end position="1074"/>
    </location>
</feature>
<dbReference type="InterPro" id="IPR043926">
    <property type="entry name" value="ABCG_dom"/>
</dbReference>
<dbReference type="Gene3D" id="3.40.50.300">
    <property type="entry name" value="P-loop containing nucleotide triphosphate hydrolases"/>
    <property type="match status" value="2"/>
</dbReference>
<feature type="transmembrane region" description="Helical" evidence="10">
    <location>
        <begin position="1245"/>
        <end position="1270"/>
    </location>
</feature>
<evidence type="ECO:0000313" key="12">
    <source>
        <dbReference type="EMBL" id="KAF9512478.1"/>
    </source>
</evidence>
<dbReference type="PANTHER" id="PTHR19241">
    <property type="entry name" value="ATP-BINDING CASSETTE TRANSPORTER"/>
    <property type="match status" value="1"/>
</dbReference>
<feature type="transmembrane region" description="Helical" evidence="10">
    <location>
        <begin position="1282"/>
        <end position="1305"/>
    </location>
</feature>
<dbReference type="InterPro" id="IPR034003">
    <property type="entry name" value="ABCG_PDR_2"/>
</dbReference>
<feature type="region of interest" description="Disordered" evidence="9">
    <location>
        <begin position="1"/>
        <end position="39"/>
    </location>
</feature>
<gene>
    <name evidence="12" type="ORF">BS47DRAFT_1464179</name>
</gene>
<dbReference type="PROSITE" id="PS50893">
    <property type="entry name" value="ABC_TRANSPORTER_2"/>
    <property type="match status" value="2"/>
</dbReference>
<dbReference type="Pfam" id="PF06422">
    <property type="entry name" value="PDR_CDR"/>
    <property type="match status" value="1"/>
</dbReference>
<dbReference type="Pfam" id="PF00005">
    <property type="entry name" value="ABC_tran"/>
    <property type="match status" value="2"/>
</dbReference>
<dbReference type="GO" id="GO:0016020">
    <property type="term" value="C:membrane"/>
    <property type="evidence" value="ECO:0007669"/>
    <property type="project" value="UniProtKB-SubCell"/>
</dbReference>
<dbReference type="InterPro" id="IPR029481">
    <property type="entry name" value="ABC_trans_N"/>
</dbReference>
<dbReference type="Pfam" id="PF19055">
    <property type="entry name" value="ABC2_membrane_7"/>
    <property type="match status" value="1"/>
</dbReference>
<feature type="transmembrane region" description="Helical" evidence="10">
    <location>
        <begin position="760"/>
        <end position="778"/>
    </location>
</feature>
<evidence type="ECO:0000256" key="3">
    <source>
        <dbReference type="ARBA" id="ARBA00022448"/>
    </source>
</evidence>
<keyword evidence="5" id="KW-0547">Nucleotide-binding</keyword>
<keyword evidence="7 10" id="KW-1133">Transmembrane helix</keyword>
<feature type="transmembrane region" description="Helical" evidence="10">
    <location>
        <begin position="1503"/>
        <end position="1526"/>
    </location>
</feature>
<dbReference type="SMART" id="SM00382">
    <property type="entry name" value="AAA"/>
    <property type="match status" value="2"/>
</dbReference>
<dbReference type="FunFam" id="3.40.50.300:FF:000054">
    <property type="entry name" value="ABC multidrug transporter atrF"/>
    <property type="match status" value="1"/>
</dbReference>
<dbReference type="CDD" id="cd03233">
    <property type="entry name" value="ABCG_PDR_domain1"/>
    <property type="match status" value="1"/>
</dbReference>
<dbReference type="EMBL" id="MU128986">
    <property type="protein sequence ID" value="KAF9512478.1"/>
    <property type="molecule type" value="Genomic_DNA"/>
</dbReference>